<sequence length="457" mass="51750">MEVDSTAAETQTPGPSGQFGTYKKETNTKCECATKLLSQIAHLIRKKATCNENLPYNPQAQKWCTIFTEYILENSHCTKKECTAHSDDMLWYVPLVKVMSSTYVGPSTSHLQVFRRQSKNKPSPGDSNINWEETVCLNVILQQLDYFVTCAVCTKTSPHNLQILRKNCQVVYPSPSRRRMDAKGECEEITYPKIYFAIDNFDQVFSDVIVTEGECVCVELVAHDRYRSTEAVIFLGSIRYDVLKKLYDQRSSGTWNWAQKLITTSKRCYEFVKMRGPRGKGFAEMAVARVASCGFETPMSESGFDFRGSFDADFSNQRRMSDTNLFNRLIPGLSKRTAMTPGPNPPPCVTPTLQAGARNRRWQSDSENMNASDFDARSVSGGEDTASMSNSMNSKWSMRGLGQTFHFLRDKPETLPLNAFLTYVTLPWISILEDILMPSNRRPILTFDLDFVHPPNS</sequence>
<dbReference type="InterPro" id="IPR019141">
    <property type="entry name" value="DUF2045"/>
</dbReference>
<dbReference type="Pfam" id="PF09741">
    <property type="entry name" value="DUF2045"/>
    <property type="match status" value="1"/>
</dbReference>
<proteinExistence type="predicted"/>
<evidence type="ECO:0000256" key="1">
    <source>
        <dbReference type="SAM" id="MobiDB-lite"/>
    </source>
</evidence>
<accession>A0A915CYF2</accession>
<reference evidence="3" key="1">
    <citation type="submission" date="2022-11" db="UniProtKB">
        <authorList>
            <consortium name="WormBaseParasite"/>
        </authorList>
    </citation>
    <scope>IDENTIFICATION</scope>
</reference>
<evidence type="ECO:0000313" key="3">
    <source>
        <dbReference type="WBParaSite" id="jg13904"/>
    </source>
</evidence>
<protein>
    <submittedName>
        <fullName evidence="3">Uncharacterized protein</fullName>
    </submittedName>
</protein>
<organism evidence="2 3">
    <name type="scientific">Ditylenchus dipsaci</name>
    <dbReference type="NCBI Taxonomy" id="166011"/>
    <lineage>
        <taxon>Eukaryota</taxon>
        <taxon>Metazoa</taxon>
        <taxon>Ecdysozoa</taxon>
        <taxon>Nematoda</taxon>
        <taxon>Chromadorea</taxon>
        <taxon>Rhabditida</taxon>
        <taxon>Tylenchina</taxon>
        <taxon>Tylenchomorpha</taxon>
        <taxon>Sphaerularioidea</taxon>
        <taxon>Anguinidae</taxon>
        <taxon>Anguininae</taxon>
        <taxon>Ditylenchus</taxon>
    </lineage>
</organism>
<dbReference type="WBParaSite" id="jg13904">
    <property type="protein sequence ID" value="jg13904"/>
    <property type="gene ID" value="jg13904"/>
</dbReference>
<dbReference type="PANTHER" id="PTHR21477:SF13">
    <property type="entry name" value="KIAA0930"/>
    <property type="match status" value="1"/>
</dbReference>
<dbReference type="AlphaFoldDB" id="A0A915CYF2"/>
<feature type="region of interest" description="Disordered" evidence="1">
    <location>
        <begin position="1"/>
        <end position="20"/>
    </location>
</feature>
<name>A0A915CYF2_9BILA</name>
<feature type="region of interest" description="Disordered" evidence="1">
    <location>
        <begin position="361"/>
        <end position="391"/>
    </location>
</feature>
<evidence type="ECO:0000313" key="2">
    <source>
        <dbReference type="Proteomes" id="UP000887574"/>
    </source>
</evidence>
<dbReference type="PANTHER" id="PTHR21477">
    <property type="entry name" value="ZGC:172139"/>
    <property type="match status" value="1"/>
</dbReference>
<keyword evidence="2" id="KW-1185">Reference proteome</keyword>
<feature type="compositionally biased region" description="Polar residues" evidence="1">
    <location>
        <begin position="7"/>
        <end position="19"/>
    </location>
</feature>
<dbReference type="Proteomes" id="UP000887574">
    <property type="component" value="Unplaced"/>
</dbReference>